<name>A0A0L6V4G8_9BASI</name>
<proteinExistence type="predicted"/>
<dbReference type="AlphaFoldDB" id="A0A0L6V4G8"/>
<evidence type="ECO:0000313" key="2">
    <source>
        <dbReference type="EMBL" id="KNZ55639.1"/>
    </source>
</evidence>
<feature type="compositionally biased region" description="Acidic residues" evidence="1">
    <location>
        <begin position="182"/>
        <end position="194"/>
    </location>
</feature>
<dbReference type="EMBL" id="LAVV01007530">
    <property type="protein sequence ID" value="KNZ55639.1"/>
    <property type="molecule type" value="Genomic_DNA"/>
</dbReference>
<sequence>MSHRHVDQVKNKPLGGFEGSVSWKIRCFHLFLKTQNWARTEENSSNPSAPPNRIILAWRSDLLSEIITHLDEAAIQLAKTWKNQIALLHLLRHGTSCYEDSKPEDLDLMPVPLKLPKAAYAEEYLLTLFTLKKRKLKMKKNGSTGYVNLEKIYVSLKKLTLKPLPEENQLAQPLPDGPGNAMEDDGMEDVDEEL</sequence>
<feature type="region of interest" description="Disordered" evidence="1">
    <location>
        <begin position="164"/>
        <end position="194"/>
    </location>
</feature>
<keyword evidence="3" id="KW-1185">Reference proteome</keyword>
<organism evidence="2 3">
    <name type="scientific">Puccinia sorghi</name>
    <dbReference type="NCBI Taxonomy" id="27349"/>
    <lineage>
        <taxon>Eukaryota</taxon>
        <taxon>Fungi</taxon>
        <taxon>Dikarya</taxon>
        <taxon>Basidiomycota</taxon>
        <taxon>Pucciniomycotina</taxon>
        <taxon>Pucciniomycetes</taxon>
        <taxon>Pucciniales</taxon>
        <taxon>Pucciniaceae</taxon>
        <taxon>Puccinia</taxon>
    </lineage>
</organism>
<reference evidence="2 3" key="1">
    <citation type="submission" date="2015-08" db="EMBL/GenBank/DDBJ databases">
        <title>Next Generation Sequencing and Analysis of the Genome of Puccinia sorghi L Schw, the Causal Agent of Maize Common Rust.</title>
        <authorList>
            <person name="Rochi L."/>
            <person name="Burguener G."/>
            <person name="Darino M."/>
            <person name="Turjanski A."/>
            <person name="Kreff E."/>
            <person name="Dieguez M.J."/>
            <person name="Sacco F."/>
        </authorList>
    </citation>
    <scope>NUCLEOTIDE SEQUENCE [LARGE SCALE GENOMIC DNA]</scope>
    <source>
        <strain evidence="2 3">RO10H11247</strain>
    </source>
</reference>
<evidence type="ECO:0000256" key="1">
    <source>
        <dbReference type="SAM" id="MobiDB-lite"/>
    </source>
</evidence>
<dbReference type="Proteomes" id="UP000037035">
    <property type="component" value="Unassembled WGS sequence"/>
</dbReference>
<dbReference type="VEuPathDB" id="FungiDB:VP01_2625g3"/>
<gene>
    <name evidence="2" type="ORF">VP01_2625g3</name>
</gene>
<comment type="caution">
    <text evidence="2">The sequence shown here is derived from an EMBL/GenBank/DDBJ whole genome shotgun (WGS) entry which is preliminary data.</text>
</comment>
<protein>
    <submittedName>
        <fullName evidence="2">Uncharacterized protein</fullName>
    </submittedName>
</protein>
<accession>A0A0L6V4G8</accession>
<evidence type="ECO:0000313" key="3">
    <source>
        <dbReference type="Proteomes" id="UP000037035"/>
    </source>
</evidence>